<dbReference type="InterPro" id="IPR008928">
    <property type="entry name" value="6-hairpin_glycosidase_sf"/>
</dbReference>
<dbReference type="Pfam" id="PF22422">
    <property type="entry name" value="MGH1-like_GH"/>
    <property type="match status" value="1"/>
</dbReference>
<dbReference type="EMBL" id="CP014674">
    <property type="protein sequence ID" value="AOX18033.1"/>
    <property type="molecule type" value="Genomic_DNA"/>
</dbReference>
<organism evidence="3 4">
    <name type="scientific">Kozakia baliensis</name>
    <dbReference type="NCBI Taxonomy" id="153496"/>
    <lineage>
        <taxon>Bacteria</taxon>
        <taxon>Pseudomonadati</taxon>
        <taxon>Pseudomonadota</taxon>
        <taxon>Alphaproteobacteria</taxon>
        <taxon>Acetobacterales</taxon>
        <taxon>Acetobacteraceae</taxon>
        <taxon>Kozakia</taxon>
    </lineage>
</organism>
<dbReference type="Proteomes" id="UP000179145">
    <property type="component" value="Chromosome"/>
</dbReference>
<dbReference type="STRING" id="153496.A0U89_01485"/>
<protein>
    <submittedName>
        <fullName evidence="3">Amylo-alpha-1,6-glucosidase</fullName>
    </submittedName>
</protein>
<dbReference type="Pfam" id="PF14742">
    <property type="entry name" value="GDE_N_bis"/>
    <property type="match status" value="1"/>
</dbReference>
<keyword evidence="4" id="KW-1185">Reference proteome</keyword>
<reference evidence="3 4" key="1">
    <citation type="journal article" date="2016" name="Microb. Cell Fact.">
        <title>Dissection of exopolysaccharide biosynthesis in Kozakia baliensis.</title>
        <authorList>
            <person name="Brandt J.U."/>
            <person name="Jakob F."/>
            <person name="Behr J."/>
            <person name="Geissler A.J."/>
            <person name="Vogel R.F."/>
        </authorList>
    </citation>
    <scope>NUCLEOTIDE SEQUENCE [LARGE SCALE GENOMIC DNA]</scope>
    <source>
        <strain evidence="3 4">DSM 14400</strain>
    </source>
</reference>
<dbReference type="SUPFAM" id="SSF48208">
    <property type="entry name" value="Six-hairpin glycosidases"/>
    <property type="match status" value="1"/>
</dbReference>
<evidence type="ECO:0000313" key="3">
    <source>
        <dbReference type="EMBL" id="AOX18033.1"/>
    </source>
</evidence>
<dbReference type="GO" id="GO:0005975">
    <property type="term" value="P:carbohydrate metabolic process"/>
    <property type="evidence" value="ECO:0007669"/>
    <property type="project" value="InterPro"/>
</dbReference>
<sequence>MQGGPEANGDDKFFIAANDSLQEQRFSTLKNGDTFAVFDQHGDALNMRSTPQGIFYRDTRHLSLFQLLIEGTRPILLSSTMREDNTTLTCDLTNPDIFDEDGRMVLEHDLIHVRRSRFLWQGACYERLLIRNFDDQQRKISLNLRFEVDFADLFETRGTRRKKHGVHHAPTIDKDRVTLSYTGLDERHRKTILQFDPIPTKLVANEADYEFTLNKKEARAVFVAVECDEPGCGIPLRKSFFSALREARRTLARLSSRASVIVSSNDIFNETARRSIADLYTLTTLTPQGAYPYAGIPWFSTVFGRDGLITAFEMLWVDPTIAHGVLMYLAANQATEIDPAADAEPGKILHEVRQGEMAELGEVPFKRYYGSIDSTPLFVMLAGEYLQRTGDLRSIAQLWPHIEAALGWITHYGDRDGDGFVEYGRRTKEGLANQGWKDSHDSVFHADGQLAIGPIALVEVQAYVYGAWRAAATIAQQLGRVNQAGGYTKRAEELRWNFDRRFFDENLGTYVLALDGEKNPCRVHTSNAGHALWTEIAYPERAEAVVRSLMGTTSFCGWGIRTAASSEIRYNPISYHNGSVWPHDNALIAAGFARYHFQKEASRIFEGVFAASTYIDLRRLPELLCGFPRQRAQGPTFYPVACMPQAWAAASMLYMLQSCIGLSFSPENGQIIFNRPILPSFLDEVLLYNISMGDGAIDLSLRRSRSKAVIEVMQHKGNIRVLTIT</sequence>
<feature type="domain" description="Mannosylglycerate hydrolase MGH1-like glycoside hydrolase" evidence="2">
    <location>
        <begin position="310"/>
        <end position="610"/>
    </location>
</feature>
<dbReference type="InterPro" id="IPR032856">
    <property type="entry name" value="GDE_N_bis"/>
</dbReference>
<dbReference type="Gene3D" id="1.50.10.10">
    <property type="match status" value="1"/>
</dbReference>
<evidence type="ECO:0000313" key="4">
    <source>
        <dbReference type="Proteomes" id="UP000179145"/>
    </source>
</evidence>
<name>A0A1D8UWK5_9PROT</name>
<gene>
    <name evidence="3" type="ORF">A0U89_01485</name>
</gene>
<dbReference type="KEGG" id="kba:A0U89_01485"/>
<dbReference type="eggNOG" id="COG3408">
    <property type="taxonomic scope" value="Bacteria"/>
</dbReference>
<proteinExistence type="predicted"/>
<accession>A0A1D8UWK5</accession>
<dbReference type="InterPro" id="IPR054491">
    <property type="entry name" value="MGH1-like_GH"/>
</dbReference>
<feature type="domain" description="Putative glycogen debranching enzyme N-terminal" evidence="1">
    <location>
        <begin position="29"/>
        <end position="222"/>
    </location>
</feature>
<dbReference type="AlphaFoldDB" id="A0A1D8UWK5"/>
<evidence type="ECO:0000259" key="1">
    <source>
        <dbReference type="Pfam" id="PF14742"/>
    </source>
</evidence>
<dbReference type="InterPro" id="IPR012341">
    <property type="entry name" value="6hp_glycosidase-like_sf"/>
</dbReference>
<evidence type="ECO:0000259" key="2">
    <source>
        <dbReference type="Pfam" id="PF22422"/>
    </source>
</evidence>